<dbReference type="Pfam" id="PF00703">
    <property type="entry name" value="Glyco_hydro_2"/>
    <property type="match status" value="1"/>
</dbReference>
<comment type="catalytic activity">
    <reaction evidence="1">
        <text>Hydrolysis of terminal, non-reducing beta-D-mannose residues in beta-D-mannosides.</text>
        <dbReference type="EC" id="3.2.1.25"/>
    </reaction>
</comment>
<comment type="pathway">
    <text evidence="3">Glycan metabolism; N-glycan degradation.</text>
</comment>
<comment type="caution">
    <text evidence="17">The sequence shown here is derived from an EMBL/GenBank/DDBJ whole genome shotgun (WGS) entry which is preliminary data.</text>
</comment>
<dbReference type="PANTHER" id="PTHR43730:SF1">
    <property type="entry name" value="BETA-MANNOSIDASE"/>
    <property type="match status" value="1"/>
</dbReference>
<dbReference type="InterPro" id="IPR050887">
    <property type="entry name" value="Beta-mannosidase_GH2"/>
</dbReference>
<dbReference type="InterPro" id="IPR054593">
    <property type="entry name" value="Beta-mannosidase-like_N2"/>
</dbReference>
<evidence type="ECO:0000256" key="1">
    <source>
        <dbReference type="ARBA" id="ARBA00000829"/>
    </source>
</evidence>
<protein>
    <recommendedName>
        <fullName evidence="11">Beta-mannosidase B</fullName>
        <ecNumber evidence="5">3.2.1.25</ecNumber>
    </recommendedName>
    <alternativeName>
        <fullName evidence="12">Mannanase B</fullName>
    </alternativeName>
</protein>
<evidence type="ECO:0000256" key="4">
    <source>
        <dbReference type="ARBA" id="ARBA00011738"/>
    </source>
</evidence>
<keyword evidence="6" id="KW-0964">Secreted</keyword>
<comment type="subcellular location">
    <subcellularLocation>
        <location evidence="2">Secreted</location>
    </subcellularLocation>
</comment>
<dbReference type="SUPFAM" id="SSF49303">
    <property type="entry name" value="beta-Galactosidase/glucuronidase domain"/>
    <property type="match status" value="3"/>
</dbReference>
<proteinExistence type="inferred from homology"/>
<evidence type="ECO:0000313" key="17">
    <source>
        <dbReference type="EMBL" id="GIN57236.1"/>
    </source>
</evidence>
<dbReference type="PANTHER" id="PTHR43730">
    <property type="entry name" value="BETA-MANNOSIDASE"/>
    <property type="match status" value="1"/>
</dbReference>
<dbReference type="Proteomes" id="UP000679950">
    <property type="component" value="Unassembled WGS sequence"/>
</dbReference>
<dbReference type="Pfam" id="PF17786">
    <property type="entry name" value="Mannosidase_ig"/>
    <property type="match status" value="1"/>
</dbReference>
<dbReference type="EMBL" id="BORB01000010">
    <property type="protein sequence ID" value="GIN57236.1"/>
    <property type="molecule type" value="Genomic_DNA"/>
</dbReference>
<dbReference type="InterPro" id="IPR006102">
    <property type="entry name" value="Ig-like_GH2"/>
</dbReference>
<dbReference type="InterPro" id="IPR017853">
    <property type="entry name" value="GH"/>
</dbReference>
<evidence type="ECO:0000259" key="13">
    <source>
        <dbReference type="Pfam" id="PF00703"/>
    </source>
</evidence>
<evidence type="ECO:0000256" key="3">
    <source>
        <dbReference type="ARBA" id="ARBA00004740"/>
    </source>
</evidence>
<gene>
    <name evidence="17" type="ORF">J8TS2_15550</name>
</gene>
<evidence type="ECO:0000256" key="12">
    <source>
        <dbReference type="ARBA" id="ARBA00041614"/>
    </source>
</evidence>
<evidence type="ECO:0000256" key="8">
    <source>
        <dbReference type="ARBA" id="ARBA00023180"/>
    </source>
</evidence>
<sequence>MKYSMFLAENWRFRQSGEDNWLQAKVPGCVHTDLWENRKIEDPFYGKNELDLQWIDKQDWEYETTFDLTEELFQQKNLEIVFEGLDTYADVYFNGNKILSADNMFRTWKADIKPYAKKEENRLLVSFRSPVKEDLPKLESLGYGLPASNDHSEDGGLGEKRISIFARKAPYHYGWDWGPRFVTSGIWKPVQIYGWSEVQITDLYIQQNVVTTQTAQLTAKVEIEADQEWEGKLQLATEGLNLEKEVSIQKGNHTIELEFELENPKLWWCRGLGEPNLYQFLISFSKAGKTVAEKKVRTGLRTIRLVKEKDEVGKSFYFELNGVPVFAKGANHIPNDSFLTNITYEHYRHEIASAAESNMNMLRVWGGGIYEYDTFYELCDEYGIMVWQDFMFACSMYPGDQAFLDNVKREAEENVKRLRNHPSLALWCGNNEMDSAWAHYIEHIGWGWKQEYTQEIREKIWADYEEIFHHILPKVVQDHAPEIDYWPSSPMSELTGDEHQHTTYTSTSGDMHYWDVWHGAKPLEDYKKVVGRFMSEYGFQSFPELKTVQTYAEETELELESPVMLHHQKNGRGNQLIKEYMDQYYQEPKDFPAFLYMSHILQADAIKTAIEAHRAQKPYCMGTLYWQMNDCWPVASWSSMDYYGRWKAVQYTAKRSYRDVIVLLDQVDEELNLMIVSDRLQDIDGSLQMTLYDFSGEKLWTYDQEIQVKSNTVTMVDKLAVKDILQNHEANKVVLQASLETKGQTIDQKEHYFVKTKDIDLEVPLILIEQVKDQDHAFVLTTNVLAKNVWLDAEKEGIFSDNYFDLIPGISKKITFSARDNGQSAFVLENPGAITVQSMAGFVKKVPNRNG</sequence>
<evidence type="ECO:0000256" key="5">
    <source>
        <dbReference type="ARBA" id="ARBA00012754"/>
    </source>
</evidence>
<evidence type="ECO:0000256" key="10">
    <source>
        <dbReference type="ARBA" id="ARBA00038429"/>
    </source>
</evidence>
<organism evidence="17 18">
    <name type="scientific">Lederbergia ruris</name>
    <dbReference type="NCBI Taxonomy" id="217495"/>
    <lineage>
        <taxon>Bacteria</taxon>
        <taxon>Bacillati</taxon>
        <taxon>Bacillota</taxon>
        <taxon>Bacilli</taxon>
        <taxon>Bacillales</taxon>
        <taxon>Bacillaceae</taxon>
        <taxon>Lederbergia</taxon>
    </lineage>
</organism>
<dbReference type="SUPFAM" id="SSF51445">
    <property type="entry name" value="(Trans)glycosidases"/>
    <property type="match status" value="1"/>
</dbReference>
<dbReference type="Gene3D" id="2.60.120.260">
    <property type="entry name" value="Galactose-binding domain-like"/>
    <property type="match status" value="1"/>
</dbReference>
<evidence type="ECO:0000259" key="16">
    <source>
        <dbReference type="Pfam" id="PF22666"/>
    </source>
</evidence>
<evidence type="ECO:0000313" key="18">
    <source>
        <dbReference type="Proteomes" id="UP000679950"/>
    </source>
</evidence>
<name>A0ABQ4KIC6_9BACI</name>
<evidence type="ECO:0000256" key="6">
    <source>
        <dbReference type="ARBA" id="ARBA00022525"/>
    </source>
</evidence>
<evidence type="ECO:0000256" key="9">
    <source>
        <dbReference type="ARBA" id="ARBA00023295"/>
    </source>
</evidence>
<comment type="similarity">
    <text evidence="10">Belongs to the glycosyl hydrolase 2 family. Beta-mannosidase B subfamily.</text>
</comment>
<dbReference type="InterPro" id="IPR008979">
    <property type="entry name" value="Galactose-bd-like_sf"/>
</dbReference>
<evidence type="ECO:0000259" key="14">
    <source>
        <dbReference type="Pfam" id="PF17753"/>
    </source>
</evidence>
<dbReference type="Gene3D" id="2.60.40.10">
    <property type="entry name" value="Immunoglobulins"/>
    <property type="match status" value="3"/>
</dbReference>
<dbReference type="EC" id="3.2.1.25" evidence="5"/>
<dbReference type="Pfam" id="PF17753">
    <property type="entry name" value="Ig_mannosidase"/>
    <property type="match status" value="1"/>
</dbReference>
<dbReference type="InterPro" id="IPR036156">
    <property type="entry name" value="Beta-gal/glucu_dom_sf"/>
</dbReference>
<dbReference type="InterPro" id="IPR041625">
    <property type="entry name" value="Beta-mannosidase_Ig"/>
</dbReference>
<dbReference type="Pfam" id="PF22666">
    <property type="entry name" value="Glyco_hydro_2_N2"/>
    <property type="match status" value="1"/>
</dbReference>
<accession>A0ABQ4KIC6</accession>
<evidence type="ECO:0000256" key="2">
    <source>
        <dbReference type="ARBA" id="ARBA00004613"/>
    </source>
</evidence>
<reference evidence="17 18" key="1">
    <citation type="submission" date="2021-03" db="EMBL/GenBank/DDBJ databases">
        <title>Antimicrobial resistance genes in bacteria isolated from Japanese honey, and their potential for conferring macrolide and lincosamide resistance in the American foulbrood pathogen Paenibacillus larvae.</title>
        <authorList>
            <person name="Okamoto M."/>
            <person name="Kumagai M."/>
            <person name="Kanamori H."/>
            <person name="Takamatsu D."/>
        </authorList>
    </citation>
    <scope>NUCLEOTIDE SEQUENCE [LARGE SCALE GENOMIC DNA]</scope>
    <source>
        <strain evidence="17 18">J8TS2</strain>
    </source>
</reference>
<evidence type="ECO:0000256" key="11">
    <source>
        <dbReference type="ARBA" id="ARBA00041069"/>
    </source>
</evidence>
<keyword evidence="7" id="KW-0378">Hydrolase</keyword>
<feature type="domain" description="Mannosidase Ig/CBM-like" evidence="15">
    <location>
        <begin position="670"/>
        <end position="758"/>
    </location>
</feature>
<keyword evidence="8" id="KW-0325">Glycoprotein</keyword>
<feature type="domain" description="Glycoside hydrolase family 2 immunoglobulin-like beta-sandwich" evidence="13">
    <location>
        <begin position="198"/>
        <end position="301"/>
    </location>
</feature>
<feature type="domain" description="Beta-mannosidase Ig-fold" evidence="14">
    <location>
        <begin position="770"/>
        <end position="840"/>
    </location>
</feature>
<keyword evidence="9" id="KW-0326">Glycosidase</keyword>
<dbReference type="SUPFAM" id="SSF49785">
    <property type="entry name" value="Galactose-binding domain-like"/>
    <property type="match status" value="1"/>
</dbReference>
<dbReference type="RefSeq" id="WP_212966012.1">
    <property type="nucleotide sequence ID" value="NZ_BORB01000010.1"/>
</dbReference>
<feature type="domain" description="Beta-mannosidase-like galactose-binding" evidence="16">
    <location>
        <begin position="11"/>
        <end position="188"/>
    </location>
</feature>
<evidence type="ECO:0000256" key="7">
    <source>
        <dbReference type="ARBA" id="ARBA00022801"/>
    </source>
</evidence>
<dbReference type="Gene3D" id="3.20.20.80">
    <property type="entry name" value="Glycosidases"/>
    <property type="match status" value="1"/>
</dbReference>
<dbReference type="InterPro" id="IPR013783">
    <property type="entry name" value="Ig-like_fold"/>
</dbReference>
<dbReference type="InterPro" id="IPR041447">
    <property type="entry name" value="Mannosidase_ig"/>
</dbReference>
<comment type="subunit">
    <text evidence="4">Homodimer.</text>
</comment>
<evidence type="ECO:0000259" key="15">
    <source>
        <dbReference type="Pfam" id="PF17786"/>
    </source>
</evidence>
<keyword evidence="18" id="KW-1185">Reference proteome</keyword>